<reference evidence="3" key="1">
    <citation type="submission" date="2017-08" db="EMBL/GenBank/DDBJ databases">
        <title>A dynamic microbial community with high functional redundancy inhabits the cold, oxic subseafloor aquifer.</title>
        <authorList>
            <person name="Tully B.J."/>
            <person name="Wheat C.G."/>
            <person name="Glazer B.T."/>
            <person name="Huber J.A."/>
        </authorList>
    </citation>
    <scope>NUCLEOTIDE SEQUENCE [LARGE SCALE GENOMIC DNA]</scope>
</reference>
<evidence type="ECO:0008006" key="4">
    <source>
        <dbReference type="Google" id="ProtNLM"/>
    </source>
</evidence>
<organism evidence="2 3">
    <name type="scientific">SAR86 cluster bacterium</name>
    <dbReference type="NCBI Taxonomy" id="2030880"/>
    <lineage>
        <taxon>Bacteria</taxon>
        <taxon>Pseudomonadati</taxon>
        <taxon>Pseudomonadota</taxon>
        <taxon>Gammaproteobacteria</taxon>
        <taxon>SAR86 cluster</taxon>
    </lineage>
</organism>
<accession>A0A2A4X7L1</accession>
<evidence type="ECO:0000313" key="2">
    <source>
        <dbReference type="EMBL" id="PCI78109.1"/>
    </source>
</evidence>
<dbReference type="Pfam" id="PF07793">
    <property type="entry name" value="DUF1631"/>
    <property type="match status" value="1"/>
</dbReference>
<comment type="caution">
    <text evidence="2">The sequence shown here is derived from an EMBL/GenBank/DDBJ whole genome shotgun (WGS) entry which is preliminary data.</text>
</comment>
<dbReference type="Proteomes" id="UP000218767">
    <property type="component" value="Unassembled WGS sequence"/>
</dbReference>
<proteinExistence type="predicted"/>
<protein>
    <recommendedName>
        <fullName evidence="4">Thymidine phosphorylase</fullName>
    </recommendedName>
</protein>
<name>A0A2A4X7L1_9GAMM</name>
<evidence type="ECO:0000256" key="1">
    <source>
        <dbReference type="SAM" id="MobiDB-lite"/>
    </source>
</evidence>
<dbReference type="InterPro" id="IPR012434">
    <property type="entry name" value="DUF1631"/>
</dbReference>
<feature type="compositionally biased region" description="Basic and acidic residues" evidence="1">
    <location>
        <begin position="203"/>
        <end position="220"/>
    </location>
</feature>
<feature type="compositionally biased region" description="Basic and acidic residues" evidence="1">
    <location>
        <begin position="632"/>
        <end position="650"/>
    </location>
</feature>
<sequence length="748" mass="84549">MKEVLDKVRLVAVRTLTRHVVAALENSTLQIEAQAMQFTNAKLPPIREESRAIAERFMTNLNAYFDALTSFKAKEEEEAPDFDKLSLVDHDYLEAIIAMEGMVTHVRNSDRPEYVRLTTRLNSLFPNTTIDETNNPLDPEQIGDCFNESIRPLGLKAHYLLTIYREFNKAAFHNMESCLAEANEVLIEIGVMPNLDMKARNRELAKQKREAERADTERSVEASQARTRSDRSQGKTEITRKIQETVESAKPEQNQAEMFSMMQTLVRGLADQQRNQSALPVNMPVTTADLQVENENLKQQQTQLMSVLNNLQSRLNLGDTSSAPPNSGDSSIGEFISRTLEESSSAGDIGAIDARSSDVINLVTLLYKEIWNDDSLPLVMKELIGRTQISTMKIALNDTDFFDDDQHPSRVILNEFAMAGIAWTEKELLESDPVFNKVRELVERLLAEENADKKFVQGLIDELREIRNDFSLIDAALEQRIRETDDPSERLEDVHELVRQKVRERVLRDDLDPSIQSLLDTHFHNFLVKLILREGPGGSSWKPVMSTIDVLLWTVKADKLPGDKSRFEKINPRLLDNIEKALEIGGASKSKRKKILRQLKQVQQYSFHIAEIRGADRLRSVDGSTDTNTADGEPRRERREPPSLPRDDPYLRRIDKLPIGTWFEFKGAAGVPVRCALASKIDSIDKLFFVNSKGEKAVELTRMRLARELKAGSVKILTEGSLVGRAMESVISNLRNSAQSQEPDAAAN</sequence>
<feature type="region of interest" description="Disordered" evidence="1">
    <location>
        <begin position="620"/>
        <end position="650"/>
    </location>
</feature>
<dbReference type="AlphaFoldDB" id="A0A2A4X7L1"/>
<feature type="region of interest" description="Disordered" evidence="1">
    <location>
        <begin position="203"/>
        <end position="238"/>
    </location>
</feature>
<evidence type="ECO:0000313" key="3">
    <source>
        <dbReference type="Proteomes" id="UP000218767"/>
    </source>
</evidence>
<gene>
    <name evidence="2" type="ORF">COB20_06930</name>
</gene>
<dbReference type="EMBL" id="NVUL01000037">
    <property type="protein sequence ID" value="PCI78109.1"/>
    <property type="molecule type" value="Genomic_DNA"/>
</dbReference>
<feature type="compositionally biased region" description="Basic and acidic residues" evidence="1">
    <location>
        <begin position="227"/>
        <end position="238"/>
    </location>
</feature>